<reference evidence="4" key="1">
    <citation type="submission" date="2020-03" db="EMBL/GenBank/DDBJ databases">
        <authorList>
            <person name="He L."/>
        </authorList>
    </citation>
    <scope>NUCLEOTIDE SEQUENCE</scope>
    <source>
        <strain evidence="4">CkLH20</strain>
    </source>
</reference>
<dbReference type="InterPro" id="IPR039903">
    <property type="entry name" value="Zswim2"/>
</dbReference>
<dbReference type="SUPFAM" id="SSF57850">
    <property type="entry name" value="RING/U-box"/>
    <property type="match status" value="1"/>
</dbReference>
<dbReference type="GO" id="GO:0008270">
    <property type="term" value="F:zinc ion binding"/>
    <property type="evidence" value="ECO:0007669"/>
    <property type="project" value="UniProtKB-KW"/>
</dbReference>
<dbReference type="PANTHER" id="PTHR21540:SF0">
    <property type="entry name" value="PHD FAMILY PROTEIN"/>
    <property type="match status" value="1"/>
</dbReference>
<keyword evidence="1" id="KW-0863">Zinc-finger</keyword>
<keyword evidence="5" id="KW-1185">Reference proteome</keyword>
<dbReference type="AlphaFoldDB" id="A0A9P6IFQ8"/>
<dbReference type="InterPro" id="IPR007527">
    <property type="entry name" value="Znf_SWIM"/>
</dbReference>
<name>A0A9P6IFQ8_9PEZI</name>
<evidence type="ECO:0000313" key="5">
    <source>
        <dbReference type="Proteomes" id="UP000781932"/>
    </source>
</evidence>
<dbReference type="PANTHER" id="PTHR21540">
    <property type="entry name" value="RING FINGER AND SWIM DOMAIN-CONTAINING PROTEIN 2"/>
    <property type="match status" value="1"/>
</dbReference>
<dbReference type="EMBL" id="JAATWM020000002">
    <property type="protein sequence ID" value="KAF9881915.1"/>
    <property type="molecule type" value="Genomic_DNA"/>
</dbReference>
<accession>A0A9P6IFQ8</accession>
<dbReference type="InterPro" id="IPR036361">
    <property type="entry name" value="SAP_dom_sf"/>
</dbReference>
<dbReference type="RefSeq" id="XP_038751376.1">
    <property type="nucleotide sequence ID" value="XM_038883781.1"/>
</dbReference>
<dbReference type="PROSITE" id="PS50966">
    <property type="entry name" value="ZF_SWIM"/>
    <property type="match status" value="1"/>
</dbReference>
<dbReference type="GeneID" id="62156855"/>
<evidence type="ECO:0000259" key="3">
    <source>
        <dbReference type="PROSITE" id="PS50966"/>
    </source>
</evidence>
<dbReference type="Pfam" id="PF13639">
    <property type="entry name" value="zf-RING_2"/>
    <property type="match status" value="1"/>
</dbReference>
<reference evidence="4" key="2">
    <citation type="submission" date="2020-11" db="EMBL/GenBank/DDBJ databases">
        <title>Whole genome sequencing of Colletotrichum sp.</title>
        <authorList>
            <person name="Li H."/>
        </authorList>
    </citation>
    <scope>NUCLEOTIDE SEQUENCE</scope>
    <source>
        <strain evidence="4">CkLH20</strain>
    </source>
</reference>
<dbReference type="InterPro" id="IPR013083">
    <property type="entry name" value="Znf_RING/FYVE/PHD"/>
</dbReference>
<dbReference type="Gene3D" id="1.10.720.30">
    <property type="entry name" value="SAP domain"/>
    <property type="match status" value="1"/>
</dbReference>
<protein>
    <submittedName>
        <fullName evidence="4">SAP domain-containing protein</fullName>
    </submittedName>
</protein>
<keyword evidence="1" id="KW-0862">Zinc</keyword>
<dbReference type="GO" id="GO:0061630">
    <property type="term" value="F:ubiquitin protein ligase activity"/>
    <property type="evidence" value="ECO:0007669"/>
    <property type="project" value="InterPro"/>
</dbReference>
<organism evidence="4 5">
    <name type="scientific">Colletotrichum karsti</name>
    <dbReference type="NCBI Taxonomy" id="1095194"/>
    <lineage>
        <taxon>Eukaryota</taxon>
        <taxon>Fungi</taxon>
        <taxon>Dikarya</taxon>
        <taxon>Ascomycota</taxon>
        <taxon>Pezizomycotina</taxon>
        <taxon>Sordariomycetes</taxon>
        <taxon>Hypocreomycetidae</taxon>
        <taxon>Glomerellales</taxon>
        <taxon>Glomerellaceae</taxon>
        <taxon>Colletotrichum</taxon>
        <taxon>Colletotrichum boninense species complex</taxon>
    </lineage>
</organism>
<dbReference type="SMART" id="SM00184">
    <property type="entry name" value="RING"/>
    <property type="match status" value="1"/>
</dbReference>
<comment type="caution">
    <text evidence="4">The sequence shown here is derived from an EMBL/GenBank/DDBJ whole genome shotgun (WGS) entry which is preliminary data.</text>
</comment>
<dbReference type="Proteomes" id="UP000781932">
    <property type="component" value="Unassembled WGS sequence"/>
</dbReference>
<evidence type="ECO:0000256" key="1">
    <source>
        <dbReference type="PROSITE-ProRule" id="PRU00175"/>
    </source>
</evidence>
<dbReference type="OrthoDB" id="2122982at2759"/>
<evidence type="ECO:0000313" key="4">
    <source>
        <dbReference type="EMBL" id="KAF9881915.1"/>
    </source>
</evidence>
<dbReference type="Gene3D" id="3.30.40.10">
    <property type="entry name" value="Zinc/RING finger domain, C3HC4 (zinc finger)"/>
    <property type="match status" value="1"/>
</dbReference>
<sequence>MTRLTKFGKCTYGVKTGPLPDGTDWSKLPAPILKEQLAMRDVNAVGKKKDLIERLENWKTYQHETVDVGPSANSEAFGPIASTKSTANPRETRFMVPIDDKRYVSAAKKAMSETMWIIKQSPGFGDENILNITLSSGSTYNITIGRKTSCDCQAAMYNKSTNCKHVIYVLLYMLHAPAELLPQKTFFTEELVKLFALAPKARFTQDEIDADPALKDGVPKSKDGKACPVCYKNFEDKETVCCGTCGHHVHSQCFRIFKMETAGWGTKCPICEAPWKAGAVSKAQV</sequence>
<evidence type="ECO:0000259" key="2">
    <source>
        <dbReference type="PROSITE" id="PS50089"/>
    </source>
</evidence>
<feature type="domain" description="RING-type" evidence="2">
    <location>
        <begin position="227"/>
        <end position="272"/>
    </location>
</feature>
<proteinExistence type="predicted"/>
<feature type="domain" description="SWIM-type" evidence="3">
    <location>
        <begin position="140"/>
        <end position="174"/>
    </location>
</feature>
<gene>
    <name evidence="4" type="ORF">CkaCkLH20_01061</name>
</gene>
<dbReference type="PROSITE" id="PS50089">
    <property type="entry name" value="ZF_RING_2"/>
    <property type="match status" value="1"/>
</dbReference>
<dbReference type="InterPro" id="IPR001841">
    <property type="entry name" value="Znf_RING"/>
</dbReference>
<dbReference type="SUPFAM" id="SSF68906">
    <property type="entry name" value="SAP domain"/>
    <property type="match status" value="1"/>
</dbReference>
<keyword evidence="1" id="KW-0479">Metal-binding</keyword>